<dbReference type="EMBL" id="CP014579">
    <property type="protein sequence ID" value="ANB75886.1"/>
    <property type="molecule type" value="Genomic_DNA"/>
</dbReference>
<dbReference type="Proteomes" id="UP000076852">
    <property type="component" value="Chromosome 2"/>
</dbReference>
<name>A0A160FSZ0_9BURK</name>
<organism evidence="2 3">
    <name type="scientific">Paraburkholderia phytofirmans OLGA172</name>
    <dbReference type="NCBI Taxonomy" id="1417228"/>
    <lineage>
        <taxon>Bacteria</taxon>
        <taxon>Pseudomonadati</taxon>
        <taxon>Pseudomonadota</taxon>
        <taxon>Betaproteobacteria</taxon>
        <taxon>Burkholderiales</taxon>
        <taxon>Burkholderiaceae</taxon>
        <taxon>Paraburkholderia</taxon>
    </lineage>
</organism>
<dbReference type="AlphaFoldDB" id="A0A160FSZ0"/>
<proteinExistence type="predicted"/>
<evidence type="ECO:0000313" key="2">
    <source>
        <dbReference type="EMBL" id="ANB75886.1"/>
    </source>
</evidence>
<feature type="domain" description="AB hydrolase-1" evidence="1">
    <location>
        <begin position="34"/>
        <end position="266"/>
    </location>
</feature>
<dbReference type="OrthoDB" id="8957634at2"/>
<dbReference type="STRING" id="1804984.AYM40_26660"/>
<evidence type="ECO:0000259" key="1">
    <source>
        <dbReference type="Pfam" id="PF00561"/>
    </source>
</evidence>
<evidence type="ECO:0000313" key="3">
    <source>
        <dbReference type="Proteomes" id="UP000076852"/>
    </source>
</evidence>
<dbReference type="PANTHER" id="PTHR43433">
    <property type="entry name" value="HYDROLASE, ALPHA/BETA FOLD FAMILY PROTEIN"/>
    <property type="match status" value="1"/>
</dbReference>
<dbReference type="InterPro" id="IPR000073">
    <property type="entry name" value="AB_hydrolase_1"/>
</dbReference>
<dbReference type="PANTHER" id="PTHR43433:SF5">
    <property type="entry name" value="AB HYDROLASE-1 DOMAIN-CONTAINING PROTEIN"/>
    <property type="match status" value="1"/>
</dbReference>
<dbReference type="PRINTS" id="PR00111">
    <property type="entry name" value="ABHYDROLASE"/>
</dbReference>
<keyword evidence="3" id="KW-1185">Reference proteome</keyword>
<dbReference type="Gene3D" id="3.40.50.1820">
    <property type="entry name" value="alpha/beta hydrolase"/>
    <property type="match status" value="1"/>
</dbReference>
<dbReference type="Pfam" id="PF00561">
    <property type="entry name" value="Abhydrolase_1"/>
    <property type="match status" value="1"/>
</dbReference>
<gene>
    <name evidence="2" type="ORF">AYM40_26660</name>
</gene>
<dbReference type="InterPro" id="IPR029058">
    <property type="entry name" value="AB_hydrolase_fold"/>
</dbReference>
<dbReference type="SUPFAM" id="SSF53474">
    <property type="entry name" value="alpha/beta-Hydrolases"/>
    <property type="match status" value="1"/>
</dbReference>
<dbReference type="RefSeq" id="WP_063499151.1">
    <property type="nucleotide sequence ID" value="NZ_CP014579.1"/>
</dbReference>
<sequence>MVSAIGQETAETHYVDADGVRYAYRRLGPKGGIPLVFCHRFRGTMDDWDPAVVNGFAREREVILFDNAGVGNSTGTIPASIGAMAAHVVRFIGALGLKEVDLLGFSMGGHIGQAVILGWPHLIRRLILAGTYPGGGDGIILAGPEVRPVAGRPVLGLEEYLFLFFSPSEESQKAGRAYWERLKTRKEPIEPPVSAEGVQAQAAALAGWAQGIDAALPRLAEIRQPVLVANGHNDIMVPTINSFTMAQKIKRAQLIIYPDSGHGFLFQYPQLFVNHALEFLR</sequence>
<dbReference type="KEGG" id="buz:AYM40_26660"/>
<accession>A0A160FSZ0</accession>
<reference evidence="2 3" key="1">
    <citation type="journal article" date="2016" name="Gene">
        <title>PacBio SMRT assembly of a complex multi-replicon genome reveals chlorocatechol degradative operon in a region of genome plasticity.</title>
        <authorList>
            <person name="Ricker N."/>
            <person name="Shen S.Y."/>
            <person name="Goordial J."/>
            <person name="Jin S."/>
            <person name="Fulthorpe R.R."/>
        </authorList>
    </citation>
    <scope>NUCLEOTIDE SEQUENCE [LARGE SCALE GENOMIC DNA]</scope>
    <source>
        <strain evidence="2 3">OLGA172</strain>
    </source>
</reference>
<protein>
    <recommendedName>
        <fullName evidence="1">AB hydrolase-1 domain-containing protein</fullName>
    </recommendedName>
</protein>
<dbReference type="InterPro" id="IPR050471">
    <property type="entry name" value="AB_hydrolase"/>
</dbReference>